<evidence type="ECO:0000313" key="2">
    <source>
        <dbReference type="Proteomes" id="UP000433737"/>
    </source>
</evidence>
<gene>
    <name evidence="1" type="ORF">PANT111_40138</name>
</gene>
<reference evidence="1 2" key="1">
    <citation type="submission" date="2019-10" db="EMBL/GenBank/DDBJ databases">
        <authorList>
            <person name="Karimi E."/>
        </authorList>
    </citation>
    <scope>NUCLEOTIDE SEQUENCE [LARGE SCALE GENOMIC DNA]</scope>
    <source>
        <strain evidence="1">Pantoea sp. 111</strain>
    </source>
</reference>
<dbReference type="Proteomes" id="UP000433737">
    <property type="component" value="Unassembled WGS sequence"/>
</dbReference>
<dbReference type="AlphaFoldDB" id="A0AAX3JAB7"/>
<evidence type="ECO:0000313" key="1">
    <source>
        <dbReference type="EMBL" id="VXC39199.1"/>
    </source>
</evidence>
<comment type="caution">
    <text evidence="1">The sequence shown here is derived from an EMBL/GenBank/DDBJ whole genome shotgun (WGS) entry which is preliminary data.</text>
</comment>
<organism evidence="1 2">
    <name type="scientific">Pantoea brenneri</name>
    <dbReference type="NCBI Taxonomy" id="472694"/>
    <lineage>
        <taxon>Bacteria</taxon>
        <taxon>Pseudomonadati</taxon>
        <taxon>Pseudomonadota</taxon>
        <taxon>Gammaproteobacteria</taxon>
        <taxon>Enterobacterales</taxon>
        <taxon>Erwiniaceae</taxon>
        <taxon>Pantoea</taxon>
    </lineage>
</organism>
<proteinExistence type="predicted"/>
<name>A0AAX3JAB7_9GAMM</name>
<accession>A0AAX3JAB7</accession>
<protein>
    <submittedName>
        <fullName evidence="1">Uncharacterized protein</fullName>
    </submittedName>
</protein>
<dbReference type="EMBL" id="CABWMH010000034">
    <property type="protein sequence ID" value="VXC39199.1"/>
    <property type="molecule type" value="Genomic_DNA"/>
</dbReference>
<sequence>MATEANVDKPGAGMGIFRPKHNRPSGFAGLNVQLNEFYNPFNGIAKSGAAASSTQRLPFPSLKMLFTSTKCFSGSPRPSHSFHALSGKGSQLRSFSISTTPGVGPLHQGMLANKRPHSVVITPFHKYLSEVETS</sequence>